<feature type="chain" id="PRO_5006867704" description="Tubulin-tyrosine ligase/Tubulin polyglutamylase" evidence="1">
    <location>
        <begin position="23"/>
        <end position="464"/>
    </location>
</feature>
<protein>
    <recommendedName>
        <fullName evidence="4">Tubulin-tyrosine ligase/Tubulin polyglutamylase</fullName>
    </recommendedName>
</protein>
<dbReference type="EMBL" id="LDAU01000047">
    <property type="protein sequence ID" value="KRX09572.1"/>
    <property type="molecule type" value="Genomic_DNA"/>
</dbReference>
<dbReference type="InterPro" id="IPR027752">
    <property type="entry name" value="TTLL10"/>
</dbReference>
<dbReference type="InParanoid" id="A0A0V0R509"/>
<dbReference type="AlphaFoldDB" id="A0A0V0R509"/>
<dbReference type="PANTHER" id="PTHR46810:SF1">
    <property type="entry name" value="INACTIVE POLYGLYCYLASE TTLL10"/>
    <property type="match status" value="1"/>
</dbReference>
<dbReference type="SUPFAM" id="SSF56059">
    <property type="entry name" value="Glutathione synthetase ATP-binding domain-like"/>
    <property type="match status" value="1"/>
</dbReference>
<evidence type="ECO:0000256" key="1">
    <source>
        <dbReference type="SAM" id="SignalP"/>
    </source>
</evidence>
<organism evidence="2 3">
    <name type="scientific">Pseudocohnilembus persalinus</name>
    <name type="common">Ciliate</name>
    <dbReference type="NCBI Taxonomy" id="266149"/>
    <lineage>
        <taxon>Eukaryota</taxon>
        <taxon>Sar</taxon>
        <taxon>Alveolata</taxon>
        <taxon>Ciliophora</taxon>
        <taxon>Intramacronucleata</taxon>
        <taxon>Oligohymenophorea</taxon>
        <taxon>Scuticociliatia</taxon>
        <taxon>Philasterida</taxon>
        <taxon>Pseudocohnilembidae</taxon>
        <taxon>Pseudocohnilembus</taxon>
    </lineage>
</organism>
<feature type="signal peptide" evidence="1">
    <location>
        <begin position="1"/>
        <end position="22"/>
    </location>
</feature>
<sequence>MKHYLMLWCFFILLFLIGPAKFQKIQLDKNINCLQNNISRDLYNISQFQSKEFNEGKIEQQTKESAQDIENQTECIDHENILEQQSVNENLKITKFIRKRQQDLLRNPYDYDGKTLLDLNCDKLKQKKKVVIRAQSTLVHNYFKSRCDYEIYREKDYKITTDFYLKYTQIFIQILIRLTKATQSVRGIGIQIYKGLQKIQEYVKSQKSKAKNSNEKKSQKTLFVQKYMENPLLKDKKKLDLRVFALIVNLDPLVLLYQDGYIKQCYLPYEPNINENDENWAFKHITNVQFQDKYYYSDQNKVAEHCLSQPEFEKFLREEKNLGDKELSALNEEAKKIIAYSIMSAKDKMVSKQGTFQFIGADLIFDENLNMKLIEFNCNPGLKSDFNCQKYVMPQLIPTMLDLVLETQADFSTFREKWANPEKLELGRWQIVINEVADYNILDDYLLDKNNLEKEKKYKQFVDM</sequence>
<reference evidence="2 3" key="1">
    <citation type="journal article" date="2015" name="Sci. Rep.">
        <title>Genome of the facultative scuticociliatosis pathogen Pseudocohnilembus persalinus provides insight into its virulence through horizontal gene transfer.</title>
        <authorList>
            <person name="Xiong J."/>
            <person name="Wang G."/>
            <person name="Cheng J."/>
            <person name="Tian M."/>
            <person name="Pan X."/>
            <person name="Warren A."/>
            <person name="Jiang C."/>
            <person name="Yuan D."/>
            <person name="Miao W."/>
        </authorList>
    </citation>
    <scope>NUCLEOTIDE SEQUENCE [LARGE SCALE GENOMIC DNA]</scope>
    <source>
        <strain evidence="2">36N120E</strain>
    </source>
</reference>
<dbReference type="Pfam" id="PF03133">
    <property type="entry name" value="TTL"/>
    <property type="match status" value="1"/>
</dbReference>
<dbReference type="Gene3D" id="3.30.470.20">
    <property type="entry name" value="ATP-grasp fold, B domain"/>
    <property type="match status" value="1"/>
</dbReference>
<dbReference type="GO" id="GO:0070737">
    <property type="term" value="F:protein-glycine ligase activity, elongating"/>
    <property type="evidence" value="ECO:0007669"/>
    <property type="project" value="TreeGrafter"/>
</dbReference>
<proteinExistence type="predicted"/>
<keyword evidence="1" id="KW-0732">Signal</keyword>
<gene>
    <name evidence="2" type="ORF">PPERSA_09402</name>
</gene>
<keyword evidence="3" id="KW-1185">Reference proteome</keyword>
<dbReference type="PROSITE" id="PS51221">
    <property type="entry name" value="TTL"/>
    <property type="match status" value="1"/>
</dbReference>
<dbReference type="OrthoDB" id="291607at2759"/>
<name>A0A0V0R509_PSEPJ</name>
<comment type="caution">
    <text evidence="2">The sequence shown here is derived from an EMBL/GenBank/DDBJ whole genome shotgun (WGS) entry which is preliminary data.</text>
</comment>
<dbReference type="PANTHER" id="PTHR46810">
    <property type="entry name" value="INACTIVE POLYGLYCYLASE TTLL10"/>
    <property type="match status" value="1"/>
</dbReference>
<evidence type="ECO:0008006" key="4">
    <source>
        <dbReference type="Google" id="ProtNLM"/>
    </source>
</evidence>
<accession>A0A0V0R509</accession>
<dbReference type="Proteomes" id="UP000054937">
    <property type="component" value="Unassembled WGS sequence"/>
</dbReference>
<dbReference type="InterPro" id="IPR004344">
    <property type="entry name" value="TTL/TTLL_fam"/>
</dbReference>
<evidence type="ECO:0000313" key="3">
    <source>
        <dbReference type="Proteomes" id="UP000054937"/>
    </source>
</evidence>
<evidence type="ECO:0000313" key="2">
    <source>
        <dbReference type="EMBL" id="KRX09572.1"/>
    </source>
</evidence>